<evidence type="ECO:0000313" key="4">
    <source>
        <dbReference type="EMBL" id="JAD04620.1"/>
    </source>
</evidence>
<dbReference type="GO" id="GO:0006508">
    <property type="term" value="P:proteolysis"/>
    <property type="evidence" value="ECO:0007669"/>
    <property type="project" value="UniProtKB-KW"/>
</dbReference>
<dbReference type="PANTHER" id="PTHR24260:SF147">
    <property type="entry name" value="EG:BACR7A4.3 PROTEIN-RELATED"/>
    <property type="match status" value="1"/>
</dbReference>
<proteinExistence type="predicted"/>
<organism evidence="4">
    <name type="scientific">Zeugodacus cucurbitae</name>
    <name type="common">Melon fruit fly</name>
    <name type="synonym">Bactrocera cucurbitae</name>
    <dbReference type="NCBI Taxonomy" id="28588"/>
    <lineage>
        <taxon>Eukaryota</taxon>
        <taxon>Metazoa</taxon>
        <taxon>Ecdysozoa</taxon>
        <taxon>Arthropoda</taxon>
        <taxon>Hexapoda</taxon>
        <taxon>Insecta</taxon>
        <taxon>Pterygota</taxon>
        <taxon>Neoptera</taxon>
        <taxon>Endopterygota</taxon>
        <taxon>Diptera</taxon>
        <taxon>Brachycera</taxon>
        <taxon>Muscomorpha</taxon>
        <taxon>Tephritoidea</taxon>
        <taxon>Tephritidae</taxon>
        <taxon>Zeugodacus</taxon>
        <taxon>Zeugodacus</taxon>
    </lineage>
</organism>
<reference evidence="4" key="1">
    <citation type="submission" date="2014-11" db="EMBL/GenBank/DDBJ databases">
        <authorList>
            <person name="Geib S."/>
        </authorList>
    </citation>
    <scope>NUCLEOTIDE SEQUENCE</scope>
</reference>
<evidence type="ECO:0000256" key="1">
    <source>
        <dbReference type="SAM" id="MobiDB-lite"/>
    </source>
</evidence>
<protein>
    <submittedName>
        <fullName evidence="4">Serine protease persephone</fullName>
    </submittedName>
</protein>
<dbReference type="InterPro" id="IPR051333">
    <property type="entry name" value="CLIP_Serine_Protease"/>
</dbReference>
<dbReference type="EMBL" id="GBXI01009672">
    <property type="protein sequence ID" value="JAD04620.1"/>
    <property type="molecule type" value="Transcribed_RNA"/>
</dbReference>
<keyword evidence="4" id="KW-0378">Hydrolase</keyword>
<feature type="signal peptide" evidence="2">
    <location>
        <begin position="1"/>
        <end position="27"/>
    </location>
</feature>
<dbReference type="PROSITE" id="PS50240">
    <property type="entry name" value="TRYPSIN_DOM"/>
    <property type="match status" value="1"/>
</dbReference>
<dbReference type="InterPro" id="IPR001254">
    <property type="entry name" value="Trypsin_dom"/>
</dbReference>
<feature type="region of interest" description="Disordered" evidence="1">
    <location>
        <begin position="155"/>
        <end position="180"/>
    </location>
</feature>
<dbReference type="SUPFAM" id="SSF50494">
    <property type="entry name" value="Trypsin-like serine proteases"/>
    <property type="match status" value="1"/>
</dbReference>
<dbReference type="SMART" id="SM00020">
    <property type="entry name" value="Tryp_SPc"/>
    <property type="match status" value="1"/>
</dbReference>
<feature type="domain" description="Peptidase S1" evidence="3">
    <location>
        <begin position="208"/>
        <end position="425"/>
    </location>
</feature>
<keyword evidence="4" id="KW-0645">Protease</keyword>
<reference evidence="4" key="2">
    <citation type="journal article" date="2015" name="Gigascience">
        <title>Reconstructing a comprehensive transcriptome assembly of a white-pupal translocated strain of the pest fruit fly Bactrocera cucurbitae.</title>
        <authorList>
            <person name="Sim S.B."/>
            <person name="Calla B."/>
            <person name="Hall B."/>
            <person name="DeRego T."/>
            <person name="Geib S.M."/>
        </authorList>
    </citation>
    <scope>NUCLEOTIDE SEQUENCE</scope>
</reference>
<evidence type="ECO:0000259" key="3">
    <source>
        <dbReference type="PROSITE" id="PS50240"/>
    </source>
</evidence>
<feature type="compositionally biased region" description="Polar residues" evidence="1">
    <location>
        <begin position="156"/>
        <end position="169"/>
    </location>
</feature>
<sequence length="426" mass="47543">MPSMKMTKISSLLSSLLVLLLINELCAEDTEGPFIIYMDVRNDIENLIQWGNTCEEKLTTIEKTVVETIESSESSNGKYLEILKKVEYLENLVSAYERKQHAMENVIQSIISRSKQVEEELKNTISMLSSTVRELASKFALEHRIRPVPEREHTFKTPSTTAVQRNPTQLAPPPNKPAAGNLASQACEDIEKALQSQGIRHSITEIHPALAIIGKKSRYSYTYRCTGALIGKRFVLATGRCLSTGGANLVRLGNRSDKTSVMETSIKKVHVHPKYASKKNNIGVAELESDVNYSSLVYPSCLYTAATISLTNTEISYTSYPDEFLSQTLLEVRGQLVPYSNCAQFGDADVQDKYADSLICVLSHNASHTYFGSSHGPIFYTRKDGVNKERIIAVDSESTLQNGVYLSHKLIKVYDYLDFIESVMRG</sequence>
<dbReference type="InterPro" id="IPR009003">
    <property type="entry name" value="Peptidase_S1_PA"/>
</dbReference>
<keyword evidence="2" id="KW-0732">Signal</keyword>
<accession>A0A0A1X1H9</accession>
<dbReference type="Pfam" id="PF00089">
    <property type="entry name" value="Trypsin"/>
    <property type="match status" value="1"/>
</dbReference>
<feature type="chain" id="PRO_5001982998" evidence="2">
    <location>
        <begin position="28"/>
        <end position="426"/>
    </location>
</feature>
<dbReference type="GO" id="GO:0004252">
    <property type="term" value="F:serine-type endopeptidase activity"/>
    <property type="evidence" value="ECO:0007669"/>
    <property type="project" value="InterPro"/>
</dbReference>
<dbReference type="PANTHER" id="PTHR24260">
    <property type="match status" value="1"/>
</dbReference>
<gene>
    <name evidence="4" type="primary">psh_26</name>
    <name evidence="4" type="ORF">g.13759</name>
</gene>
<evidence type="ECO:0000256" key="2">
    <source>
        <dbReference type="SAM" id="SignalP"/>
    </source>
</evidence>
<name>A0A0A1X1H9_ZEUCU</name>
<dbReference type="AlphaFoldDB" id="A0A0A1X1H9"/>
<dbReference type="InterPro" id="IPR043504">
    <property type="entry name" value="Peptidase_S1_PA_chymotrypsin"/>
</dbReference>
<dbReference type="Gene3D" id="2.40.10.10">
    <property type="entry name" value="Trypsin-like serine proteases"/>
    <property type="match status" value="1"/>
</dbReference>